<protein>
    <submittedName>
        <fullName evidence="2">Uncharacterized protein</fullName>
    </submittedName>
</protein>
<dbReference type="Pfam" id="PF15370">
    <property type="entry name" value="NOPCHAP1"/>
    <property type="match status" value="1"/>
</dbReference>
<name>A0ABR1KLK5_9PEZI</name>
<feature type="compositionally biased region" description="Acidic residues" evidence="1">
    <location>
        <begin position="169"/>
        <end position="182"/>
    </location>
</feature>
<evidence type="ECO:0000256" key="1">
    <source>
        <dbReference type="SAM" id="MobiDB-lite"/>
    </source>
</evidence>
<evidence type="ECO:0000313" key="2">
    <source>
        <dbReference type="EMBL" id="KAK7516394.1"/>
    </source>
</evidence>
<reference evidence="2 3" key="1">
    <citation type="submission" date="2024-04" db="EMBL/GenBank/DDBJ databases">
        <title>Phyllosticta paracitricarpa is synonymous to the EU quarantine fungus P. citricarpa based on phylogenomic analyses.</title>
        <authorList>
            <consortium name="Lawrence Berkeley National Laboratory"/>
            <person name="Van Ingen-Buijs V.A."/>
            <person name="Van Westerhoven A.C."/>
            <person name="Haridas S."/>
            <person name="Skiadas P."/>
            <person name="Martin F."/>
            <person name="Groenewald J.Z."/>
            <person name="Crous P.W."/>
            <person name="Seidl M.F."/>
        </authorList>
    </citation>
    <scope>NUCLEOTIDE SEQUENCE [LARGE SCALE GENOMIC DNA]</scope>
    <source>
        <strain evidence="2 3">CBS 123371</strain>
    </source>
</reference>
<dbReference type="PANTHER" id="PTHR38489">
    <property type="entry name" value="HISTONE CHAPERONE DOMAIN-CONTAINING PROTEIN"/>
    <property type="match status" value="1"/>
</dbReference>
<feature type="compositionally biased region" description="Polar residues" evidence="1">
    <location>
        <begin position="21"/>
        <end position="35"/>
    </location>
</feature>
<dbReference type="Proteomes" id="UP001363622">
    <property type="component" value="Unassembled WGS sequence"/>
</dbReference>
<gene>
    <name evidence="2" type="ORF">IWZ03DRAFT_188567</name>
</gene>
<feature type="compositionally biased region" description="Polar residues" evidence="1">
    <location>
        <begin position="1"/>
        <end position="11"/>
    </location>
</feature>
<keyword evidence="3" id="KW-1185">Reference proteome</keyword>
<organism evidence="2 3">
    <name type="scientific">Phyllosticta citriasiana</name>
    <dbReference type="NCBI Taxonomy" id="595635"/>
    <lineage>
        <taxon>Eukaryota</taxon>
        <taxon>Fungi</taxon>
        <taxon>Dikarya</taxon>
        <taxon>Ascomycota</taxon>
        <taxon>Pezizomycotina</taxon>
        <taxon>Dothideomycetes</taxon>
        <taxon>Dothideomycetes incertae sedis</taxon>
        <taxon>Botryosphaeriales</taxon>
        <taxon>Phyllostictaceae</taxon>
        <taxon>Phyllosticta</taxon>
    </lineage>
</organism>
<evidence type="ECO:0000313" key="3">
    <source>
        <dbReference type="Proteomes" id="UP001363622"/>
    </source>
</evidence>
<feature type="compositionally biased region" description="Basic and acidic residues" evidence="1">
    <location>
        <begin position="158"/>
        <end position="168"/>
    </location>
</feature>
<feature type="compositionally biased region" description="Acidic residues" evidence="1">
    <location>
        <begin position="62"/>
        <end position="79"/>
    </location>
</feature>
<proteinExistence type="predicted"/>
<dbReference type="EMBL" id="JBBPHU010000006">
    <property type="protein sequence ID" value="KAK7516394.1"/>
    <property type="molecule type" value="Genomic_DNA"/>
</dbReference>
<accession>A0ABR1KLK5</accession>
<dbReference type="InterPro" id="IPR027921">
    <property type="entry name" value="NOPCHAP1"/>
</dbReference>
<dbReference type="PANTHER" id="PTHR38489:SF1">
    <property type="entry name" value="HISTONE CHAPERONE DOMAIN-CONTAINING PROTEIN"/>
    <property type="match status" value="1"/>
</dbReference>
<sequence>MADKSQSSALLTQELPRRTRPQSTSTSAPNANNRATKTKREAEDASDAESDSSELSTSSDDPSSESEDDSLGQDEDSDAEVTTLPQPPNAEARKNLYKKSVPRTSSLGDRLKEFLPQLAAANAELERDRAAGRLAEKSLEQVDENGQYIEMNLGLGVLEEKDPNKMDQDSESSDDAEDEMETDATGAENKEQHVLGKLMGMKTSKSGAGIQEVPET</sequence>
<feature type="region of interest" description="Disordered" evidence="1">
    <location>
        <begin position="155"/>
        <end position="216"/>
    </location>
</feature>
<comment type="caution">
    <text evidence="2">The sequence shown here is derived from an EMBL/GenBank/DDBJ whole genome shotgun (WGS) entry which is preliminary data.</text>
</comment>
<feature type="region of interest" description="Disordered" evidence="1">
    <location>
        <begin position="1"/>
        <end position="110"/>
    </location>
</feature>